<dbReference type="EMBL" id="JACWUN010000004">
    <property type="protein sequence ID" value="MBD1399907.1"/>
    <property type="molecule type" value="Genomic_DNA"/>
</dbReference>
<dbReference type="Proteomes" id="UP000632828">
    <property type="component" value="Unassembled WGS sequence"/>
</dbReference>
<dbReference type="AlphaFoldDB" id="A0A8J6QM93"/>
<comment type="similarity">
    <text evidence="1">Belongs to the LysR transcriptional regulatory family.</text>
</comment>
<evidence type="ECO:0000313" key="6">
    <source>
        <dbReference type="EMBL" id="MBD1399907.1"/>
    </source>
</evidence>
<accession>A0A8J6QM93</accession>
<keyword evidence="2" id="KW-0805">Transcription regulation</keyword>
<protein>
    <submittedName>
        <fullName evidence="6">LysR family transcriptional regulator</fullName>
    </submittedName>
</protein>
<dbReference type="SUPFAM" id="SSF53850">
    <property type="entry name" value="Periplasmic binding protein-like II"/>
    <property type="match status" value="1"/>
</dbReference>
<proteinExistence type="inferred from homology"/>
<dbReference type="Gene3D" id="1.10.10.10">
    <property type="entry name" value="Winged helix-like DNA-binding domain superfamily/Winged helix DNA-binding domain"/>
    <property type="match status" value="1"/>
</dbReference>
<dbReference type="InterPro" id="IPR005119">
    <property type="entry name" value="LysR_subst-bd"/>
</dbReference>
<evidence type="ECO:0000256" key="4">
    <source>
        <dbReference type="ARBA" id="ARBA00023163"/>
    </source>
</evidence>
<keyword evidence="3" id="KW-0238">DNA-binding</keyword>
<dbReference type="PROSITE" id="PS50931">
    <property type="entry name" value="HTH_LYSR"/>
    <property type="match status" value="1"/>
</dbReference>
<dbReference type="FunFam" id="1.10.10.10:FF:000001">
    <property type="entry name" value="LysR family transcriptional regulator"/>
    <property type="match status" value="1"/>
</dbReference>
<evidence type="ECO:0000256" key="3">
    <source>
        <dbReference type="ARBA" id="ARBA00023125"/>
    </source>
</evidence>
<name>A0A8J6QM93_9BACT</name>
<dbReference type="InterPro" id="IPR036388">
    <property type="entry name" value="WH-like_DNA-bd_sf"/>
</dbReference>
<gene>
    <name evidence="6" type="ORF">ICT70_04405</name>
</gene>
<dbReference type="SUPFAM" id="SSF46785">
    <property type="entry name" value="Winged helix' DNA-binding domain"/>
    <property type="match status" value="1"/>
</dbReference>
<dbReference type="GO" id="GO:0003700">
    <property type="term" value="F:DNA-binding transcription factor activity"/>
    <property type="evidence" value="ECO:0007669"/>
    <property type="project" value="InterPro"/>
</dbReference>
<dbReference type="CDD" id="cd05466">
    <property type="entry name" value="PBP2_LTTR_substrate"/>
    <property type="match status" value="1"/>
</dbReference>
<dbReference type="GO" id="GO:0000976">
    <property type="term" value="F:transcription cis-regulatory region binding"/>
    <property type="evidence" value="ECO:0007669"/>
    <property type="project" value="TreeGrafter"/>
</dbReference>
<dbReference type="PANTHER" id="PTHR30126">
    <property type="entry name" value="HTH-TYPE TRANSCRIPTIONAL REGULATOR"/>
    <property type="match status" value="1"/>
</dbReference>
<dbReference type="PANTHER" id="PTHR30126:SF22">
    <property type="entry name" value="HTH-TYPE TRANSCRIPTIONAL REGULATOR YHAJ-RELATED"/>
    <property type="match status" value="1"/>
</dbReference>
<dbReference type="RefSeq" id="WP_191154188.1">
    <property type="nucleotide sequence ID" value="NZ_JACWUN010000004.1"/>
</dbReference>
<keyword evidence="4" id="KW-0804">Transcription</keyword>
<dbReference type="Pfam" id="PF03466">
    <property type="entry name" value="LysR_substrate"/>
    <property type="match status" value="1"/>
</dbReference>
<dbReference type="InterPro" id="IPR000847">
    <property type="entry name" value="LysR_HTH_N"/>
</dbReference>
<evidence type="ECO:0000256" key="2">
    <source>
        <dbReference type="ARBA" id="ARBA00023015"/>
    </source>
</evidence>
<sequence>MTLDQLRILIAIADQGSVLAAARVLLRTQPTISVSMRKLEDELDLSLFDRSSYRALLTPQGEQLCQHAREILKQVEHFRARAKYLATGYEPSISLAIEAGYPLPQILGALRRCEKTYPETRLHLQTENIGGALDKLRQGEVDLAISPWLDDMPELESIPLTFTTLVTVATPRFVQDHQISDLDALKRQVQIVVRDSGDTGTVRSPGTLPGGRHWVVNDHYSKKELILAGMGWGKLQDYLMTDERATGKLDVLEVNGYPSHSVIEMRAVRRRDEPVGPVAEALWLDLIRSGG</sequence>
<dbReference type="Pfam" id="PF00126">
    <property type="entry name" value="HTH_1"/>
    <property type="match status" value="1"/>
</dbReference>
<feature type="domain" description="HTH lysR-type" evidence="5">
    <location>
        <begin position="1"/>
        <end position="58"/>
    </location>
</feature>
<dbReference type="Gene3D" id="3.40.190.290">
    <property type="match status" value="1"/>
</dbReference>
<keyword evidence="7" id="KW-1185">Reference proteome</keyword>
<dbReference type="InterPro" id="IPR036390">
    <property type="entry name" value="WH_DNA-bd_sf"/>
</dbReference>
<evidence type="ECO:0000259" key="5">
    <source>
        <dbReference type="PROSITE" id="PS50931"/>
    </source>
</evidence>
<evidence type="ECO:0000256" key="1">
    <source>
        <dbReference type="ARBA" id="ARBA00009437"/>
    </source>
</evidence>
<reference evidence="6" key="1">
    <citation type="submission" date="2020-09" db="EMBL/GenBank/DDBJ databases">
        <title>Pelobacter alkaliphilus sp. nov., a novel anaerobic arsenate-reducing bacterium from terrestrial mud volcano.</title>
        <authorList>
            <person name="Khomyakova M.A."/>
            <person name="Merkel A.Y."/>
            <person name="Slobodkin A.I."/>
        </authorList>
    </citation>
    <scope>NUCLEOTIDE SEQUENCE</scope>
    <source>
        <strain evidence="6">M08fum</strain>
    </source>
</reference>
<evidence type="ECO:0000313" key="7">
    <source>
        <dbReference type="Proteomes" id="UP000632828"/>
    </source>
</evidence>
<organism evidence="6 7">
    <name type="scientific">Pelovirga terrestris</name>
    <dbReference type="NCBI Taxonomy" id="2771352"/>
    <lineage>
        <taxon>Bacteria</taxon>
        <taxon>Pseudomonadati</taxon>
        <taxon>Thermodesulfobacteriota</taxon>
        <taxon>Desulfuromonadia</taxon>
        <taxon>Geobacterales</taxon>
        <taxon>Geobacteraceae</taxon>
        <taxon>Pelovirga</taxon>
    </lineage>
</organism>
<comment type="caution">
    <text evidence="6">The sequence shown here is derived from an EMBL/GenBank/DDBJ whole genome shotgun (WGS) entry which is preliminary data.</text>
</comment>